<evidence type="ECO:0000313" key="2">
    <source>
        <dbReference type="EMBL" id="GGZ56841.1"/>
    </source>
</evidence>
<protein>
    <submittedName>
        <fullName evidence="2">Acyltransferase</fullName>
    </submittedName>
</protein>
<evidence type="ECO:0000313" key="3">
    <source>
        <dbReference type="Proteomes" id="UP000622604"/>
    </source>
</evidence>
<dbReference type="GO" id="GO:0042840">
    <property type="term" value="P:D-glucuronate catabolic process"/>
    <property type="evidence" value="ECO:0007669"/>
    <property type="project" value="TreeGrafter"/>
</dbReference>
<keyword evidence="2" id="KW-0012">Acyltransferase</keyword>
<dbReference type="SUPFAM" id="SSF69593">
    <property type="entry name" value="Glycerol-3-phosphate (1)-acyltransferase"/>
    <property type="match status" value="1"/>
</dbReference>
<dbReference type="EMBL" id="BMZC01000003">
    <property type="protein sequence ID" value="GGZ56841.1"/>
    <property type="molecule type" value="Genomic_DNA"/>
</dbReference>
<gene>
    <name evidence="2" type="ORF">GCM10011274_13700</name>
</gene>
<dbReference type="PANTHER" id="PTHR30068:SF3">
    <property type="entry name" value="PHOSPHOLIPID_GLYCEROL ACYLTRANSFERASE DOMAIN-CONTAINING PROTEIN"/>
    <property type="match status" value="1"/>
</dbReference>
<accession>A0A8H9IEN2</accession>
<proteinExistence type="predicted"/>
<comment type="caution">
    <text evidence="2">The sequence shown here is derived from an EMBL/GenBank/DDBJ whole genome shotgun (WGS) entry which is preliminary data.</text>
</comment>
<dbReference type="AlphaFoldDB" id="A0A8H9IEN2"/>
<dbReference type="InterPro" id="IPR002123">
    <property type="entry name" value="Plipid/glycerol_acylTrfase"/>
</dbReference>
<name>A0A8H9IEN2_9ALTE</name>
<dbReference type="RefSeq" id="WP_007990102.1">
    <property type="nucleotide sequence ID" value="NZ_BMZC01000003.1"/>
</dbReference>
<dbReference type="PANTHER" id="PTHR30068">
    <property type="entry name" value="URONATE ISOMERASE"/>
    <property type="match status" value="1"/>
</dbReference>
<feature type="domain" description="Phospholipid/glycerol acyltransferase" evidence="1">
    <location>
        <begin position="90"/>
        <end position="191"/>
    </location>
</feature>
<dbReference type="GO" id="GO:0019698">
    <property type="term" value="P:D-galacturonate catabolic process"/>
    <property type="evidence" value="ECO:0007669"/>
    <property type="project" value="TreeGrafter"/>
</dbReference>
<evidence type="ECO:0000259" key="1">
    <source>
        <dbReference type="Pfam" id="PF01553"/>
    </source>
</evidence>
<dbReference type="GO" id="GO:0016746">
    <property type="term" value="F:acyltransferase activity"/>
    <property type="evidence" value="ECO:0007669"/>
    <property type="project" value="UniProtKB-KW"/>
</dbReference>
<reference evidence="2 3" key="1">
    <citation type="journal article" date="2014" name="Int. J. Syst. Evol. Microbiol.">
        <title>Complete genome sequence of Corynebacterium casei LMG S-19264T (=DSM 44701T), isolated from a smear-ripened cheese.</title>
        <authorList>
            <consortium name="US DOE Joint Genome Institute (JGI-PGF)"/>
            <person name="Walter F."/>
            <person name="Albersmeier A."/>
            <person name="Kalinowski J."/>
            <person name="Ruckert C."/>
        </authorList>
    </citation>
    <scope>NUCLEOTIDE SEQUENCE [LARGE SCALE GENOMIC DNA]</scope>
    <source>
        <strain evidence="2 3">KCTC 32337</strain>
    </source>
</reference>
<dbReference type="Pfam" id="PF01553">
    <property type="entry name" value="Acyltransferase"/>
    <property type="match status" value="1"/>
</dbReference>
<keyword evidence="2" id="KW-0808">Transferase</keyword>
<dbReference type="Proteomes" id="UP000622604">
    <property type="component" value="Unassembled WGS sequence"/>
</dbReference>
<sequence length="380" mass="43247">MNAKFDSIRPFNDCDLPQVLSRLIRNRQLMDSLVAFRFSTWPRFTYPLLRGITRLYLSKRRSSIKSLRDFQVLVEPYMERMIEQTTDSFSVSGLEDLDLSQPCIFVSNHRDIALDPAFVNWSLHQNGQDTVRIAVGDNLLKQDWVADLIRLNKCFIVNRSAKDRRQKLADAKLLSEYIFHTLKNDAQHIWIAQREGRAKDGVDATNPAIISMLSLNKPKAQSLTDYVRSLRIVPVSISYEFDPCDLSKAKELHTTEVEGSYDKADSEDIRSIVDGIVGYKGNVHVAFGKILDDEFDSAKAVAEQIDVQIKQNYKQFPSADAAVQLMGRDNCANSDSYSQTKIDEAKLHLSSRLCDESEEIKHKVLSMYAVPITHNAHSNK</sequence>
<organism evidence="2 3">
    <name type="scientific">Paraglaciecola chathamensis</name>
    <dbReference type="NCBI Taxonomy" id="368405"/>
    <lineage>
        <taxon>Bacteria</taxon>
        <taxon>Pseudomonadati</taxon>
        <taxon>Pseudomonadota</taxon>
        <taxon>Gammaproteobacteria</taxon>
        <taxon>Alteromonadales</taxon>
        <taxon>Alteromonadaceae</taxon>
        <taxon>Paraglaciecola</taxon>
    </lineage>
</organism>